<organism evidence="1 2">
    <name type="scientific">Ceratopteris richardii</name>
    <name type="common">Triangle waterfern</name>
    <dbReference type="NCBI Taxonomy" id="49495"/>
    <lineage>
        <taxon>Eukaryota</taxon>
        <taxon>Viridiplantae</taxon>
        <taxon>Streptophyta</taxon>
        <taxon>Embryophyta</taxon>
        <taxon>Tracheophyta</taxon>
        <taxon>Polypodiopsida</taxon>
        <taxon>Polypodiidae</taxon>
        <taxon>Polypodiales</taxon>
        <taxon>Pteridineae</taxon>
        <taxon>Pteridaceae</taxon>
        <taxon>Parkerioideae</taxon>
        <taxon>Ceratopteris</taxon>
    </lineage>
</organism>
<sequence>MKVGSCLRYVKAKLIKRLGHEPSDDSWASNLYLSYGQVQAKLLEADRASNYMFLSNLCLVFSVANKFVP</sequence>
<name>A0A8T2V6Y8_CERRI</name>
<evidence type="ECO:0000313" key="2">
    <source>
        <dbReference type="Proteomes" id="UP000825935"/>
    </source>
</evidence>
<dbReference type="EMBL" id="CM035409">
    <property type="protein sequence ID" value="KAH7440029.1"/>
    <property type="molecule type" value="Genomic_DNA"/>
</dbReference>
<gene>
    <name evidence="1" type="ORF">KP509_04G088100</name>
</gene>
<keyword evidence="2" id="KW-1185">Reference proteome</keyword>
<comment type="caution">
    <text evidence="1">The sequence shown here is derived from an EMBL/GenBank/DDBJ whole genome shotgun (WGS) entry which is preliminary data.</text>
</comment>
<protein>
    <submittedName>
        <fullName evidence="1">Uncharacterized protein</fullName>
    </submittedName>
</protein>
<proteinExistence type="predicted"/>
<dbReference type="AlphaFoldDB" id="A0A8T2V6Y8"/>
<dbReference type="OrthoDB" id="2012130at2759"/>
<dbReference type="Proteomes" id="UP000825935">
    <property type="component" value="Chromosome 4"/>
</dbReference>
<reference evidence="1" key="1">
    <citation type="submission" date="2021-08" db="EMBL/GenBank/DDBJ databases">
        <title>WGS assembly of Ceratopteris richardii.</title>
        <authorList>
            <person name="Marchant D.B."/>
            <person name="Chen G."/>
            <person name="Jenkins J."/>
            <person name="Shu S."/>
            <person name="Leebens-Mack J."/>
            <person name="Grimwood J."/>
            <person name="Schmutz J."/>
            <person name="Soltis P."/>
            <person name="Soltis D."/>
            <person name="Chen Z.-H."/>
        </authorList>
    </citation>
    <scope>NUCLEOTIDE SEQUENCE</scope>
    <source>
        <strain evidence="1">Whitten #5841</strain>
        <tissue evidence="1">Leaf</tissue>
    </source>
</reference>
<evidence type="ECO:0000313" key="1">
    <source>
        <dbReference type="EMBL" id="KAH7440029.1"/>
    </source>
</evidence>
<accession>A0A8T2V6Y8</accession>